<evidence type="ECO:0000313" key="3">
    <source>
        <dbReference type="Proteomes" id="UP001428290"/>
    </source>
</evidence>
<dbReference type="RefSeq" id="WP_345723536.1">
    <property type="nucleotide sequence ID" value="NZ_BAABRU010000014.1"/>
</dbReference>
<dbReference type="SUPFAM" id="SSF55729">
    <property type="entry name" value="Acyl-CoA N-acyltransferases (Nat)"/>
    <property type="match status" value="1"/>
</dbReference>
<dbReference type="InterPro" id="IPR000182">
    <property type="entry name" value="GNAT_dom"/>
</dbReference>
<dbReference type="Proteomes" id="UP001428290">
    <property type="component" value="Unassembled WGS sequence"/>
</dbReference>
<dbReference type="PANTHER" id="PTHR43415">
    <property type="entry name" value="SPERMIDINE N(1)-ACETYLTRANSFERASE"/>
    <property type="match status" value="1"/>
</dbReference>
<comment type="caution">
    <text evidence="2">The sequence shown here is derived from an EMBL/GenBank/DDBJ whole genome shotgun (WGS) entry which is preliminary data.</text>
</comment>
<organism evidence="2 3">
    <name type="scientific">Herpetosiphon gulosus</name>
    <dbReference type="NCBI Taxonomy" id="1973496"/>
    <lineage>
        <taxon>Bacteria</taxon>
        <taxon>Bacillati</taxon>
        <taxon>Chloroflexota</taxon>
        <taxon>Chloroflexia</taxon>
        <taxon>Herpetosiphonales</taxon>
        <taxon>Herpetosiphonaceae</taxon>
        <taxon>Herpetosiphon</taxon>
    </lineage>
</organism>
<accession>A0ABP9X3G7</accession>
<protein>
    <submittedName>
        <fullName evidence="2">Spermidine N(1)-acetyltransferase</fullName>
    </submittedName>
</protein>
<proteinExistence type="predicted"/>
<gene>
    <name evidence="2" type="primary">speG_2</name>
    <name evidence="2" type="ORF">Hgul01_03761</name>
</gene>
<keyword evidence="3" id="KW-1185">Reference proteome</keyword>
<dbReference type="PROSITE" id="PS51186">
    <property type="entry name" value="GNAT"/>
    <property type="match status" value="1"/>
</dbReference>
<feature type="domain" description="N-acetyltransferase" evidence="1">
    <location>
        <begin position="7"/>
        <end position="172"/>
    </location>
</feature>
<sequence length="189" mass="21993">MFSSNRLTLRSVGQEDLPIFHQWWGDPEIMALQTDGDIRLRHETTNVMMFDHWFRDGGSDVGFSIELTDTGQLIGFTNVWGAQLKNRSAELGIMLDKDFWNCGYGTEAMHVIVRYVFAELNFHRLQLTVRDYNQRAQRVYSKVGFQVTGRLRQINFRNGRWHDDLVMDLLQDEYLATHGAYPPSSTMPK</sequence>
<name>A0ABP9X3G7_9CHLR</name>
<reference evidence="2 3" key="1">
    <citation type="submission" date="2024-02" db="EMBL/GenBank/DDBJ databases">
        <title>Herpetosiphon gulosus NBRC 112829.</title>
        <authorList>
            <person name="Ichikawa N."/>
            <person name="Katano-Makiyama Y."/>
            <person name="Hidaka K."/>
        </authorList>
    </citation>
    <scope>NUCLEOTIDE SEQUENCE [LARGE SCALE GENOMIC DNA]</scope>
    <source>
        <strain evidence="2 3">NBRC 112829</strain>
    </source>
</reference>
<dbReference type="EMBL" id="BAABRU010000014">
    <property type="protein sequence ID" value="GAA5529947.1"/>
    <property type="molecule type" value="Genomic_DNA"/>
</dbReference>
<dbReference type="PANTHER" id="PTHR43415:SF3">
    <property type="entry name" value="GNAT-FAMILY ACETYLTRANSFERASE"/>
    <property type="match status" value="1"/>
</dbReference>
<evidence type="ECO:0000313" key="2">
    <source>
        <dbReference type="EMBL" id="GAA5529947.1"/>
    </source>
</evidence>
<dbReference type="Pfam" id="PF13302">
    <property type="entry name" value="Acetyltransf_3"/>
    <property type="match status" value="1"/>
</dbReference>
<dbReference type="InterPro" id="IPR016181">
    <property type="entry name" value="Acyl_CoA_acyltransferase"/>
</dbReference>
<evidence type="ECO:0000259" key="1">
    <source>
        <dbReference type="PROSITE" id="PS51186"/>
    </source>
</evidence>
<dbReference type="Gene3D" id="3.40.630.30">
    <property type="match status" value="1"/>
</dbReference>